<feature type="transmembrane region" description="Helical" evidence="1">
    <location>
        <begin position="263"/>
        <end position="283"/>
    </location>
</feature>
<evidence type="ECO:0000256" key="1">
    <source>
        <dbReference type="SAM" id="Phobius"/>
    </source>
</evidence>
<dbReference type="EMBL" id="JANBOI010001965">
    <property type="protein sequence ID" value="KAJ1725865.1"/>
    <property type="molecule type" value="Genomic_DNA"/>
</dbReference>
<evidence type="ECO:0000259" key="2">
    <source>
        <dbReference type="Pfam" id="PF12051"/>
    </source>
</evidence>
<comment type="caution">
    <text evidence="3">The sequence shown here is derived from an EMBL/GenBank/DDBJ whole genome shotgun (WGS) entry which is preliminary data.</text>
</comment>
<feature type="transmembrane region" description="Helical" evidence="1">
    <location>
        <begin position="303"/>
        <end position="328"/>
    </location>
</feature>
<feature type="non-terminal residue" evidence="3">
    <location>
        <position position="461"/>
    </location>
</feature>
<gene>
    <name evidence="3" type="ORF">LPJ61_005603</name>
</gene>
<accession>A0A9W7Y9K2</accession>
<organism evidence="3 4">
    <name type="scientific">Coemansia biformis</name>
    <dbReference type="NCBI Taxonomy" id="1286918"/>
    <lineage>
        <taxon>Eukaryota</taxon>
        <taxon>Fungi</taxon>
        <taxon>Fungi incertae sedis</taxon>
        <taxon>Zoopagomycota</taxon>
        <taxon>Kickxellomycotina</taxon>
        <taxon>Kickxellomycetes</taxon>
        <taxon>Kickxellales</taxon>
        <taxon>Kickxellaceae</taxon>
        <taxon>Coemansia</taxon>
    </lineage>
</organism>
<proteinExistence type="predicted"/>
<evidence type="ECO:0000313" key="4">
    <source>
        <dbReference type="Proteomes" id="UP001143981"/>
    </source>
</evidence>
<keyword evidence="1" id="KW-0472">Membrane</keyword>
<dbReference type="GO" id="GO:0016020">
    <property type="term" value="C:membrane"/>
    <property type="evidence" value="ECO:0007669"/>
    <property type="project" value="TreeGrafter"/>
</dbReference>
<keyword evidence="1" id="KW-1133">Transmembrane helix</keyword>
<dbReference type="Pfam" id="PF12051">
    <property type="entry name" value="DUF3533"/>
    <property type="match status" value="1"/>
</dbReference>
<keyword evidence="1" id="KW-0812">Transmembrane</keyword>
<reference evidence="3" key="1">
    <citation type="submission" date="2022-07" db="EMBL/GenBank/DDBJ databases">
        <title>Phylogenomic reconstructions and comparative analyses of Kickxellomycotina fungi.</title>
        <authorList>
            <person name="Reynolds N.K."/>
            <person name="Stajich J.E."/>
            <person name="Barry K."/>
            <person name="Grigoriev I.V."/>
            <person name="Crous P."/>
            <person name="Smith M.E."/>
        </authorList>
    </citation>
    <scope>NUCLEOTIDE SEQUENCE</scope>
    <source>
        <strain evidence="3">BCRC 34381</strain>
    </source>
</reference>
<dbReference type="InterPro" id="IPR053001">
    <property type="entry name" value="MNNG_permease-like"/>
</dbReference>
<feature type="transmembrane region" description="Helical" evidence="1">
    <location>
        <begin position="70"/>
        <end position="88"/>
    </location>
</feature>
<feature type="transmembrane region" description="Helical" evidence="1">
    <location>
        <begin position="370"/>
        <end position="388"/>
    </location>
</feature>
<dbReference type="PANTHER" id="PTHR34814">
    <property type="entry name" value="NITROSOGUANIDINE RESISTANCE PROTEIN SNG1"/>
    <property type="match status" value="1"/>
</dbReference>
<evidence type="ECO:0000313" key="3">
    <source>
        <dbReference type="EMBL" id="KAJ1725865.1"/>
    </source>
</evidence>
<dbReference type="AlphaFoldDB" id="A0A9W7Y9K2"/>
<dbReference type="PANTHER" id="PTHR34814:SF2">
    <property type="entry name" value="DUF3533 DOMAIN-CONTAINING PROTEIN"/>
    <property type="match status" value="1"/>
</dbReference>
<dbReference type="InterPro" id="IPR022703">
    <property type="entry name" value="DUF3533"/>
</dbReference>
<feature type="transmembrane region" description="Helical" evidence="1">
    <location>
        <begin position="427"/>
        <end position="446"/>
    </location>
</feature>
<dbReference type="Proteomes" id="UP001143981">
    <property type="component" value="Unassembled WGS sequence"/>
</dbReference>
<feature type="transmembrane region" description="Helical" evidence="1">
    <location>
        <begin position="340"/>
        <end position="358"/>
    </location>
</feature>
<protein>
    <recommendedName>
        <fullName evidence="2">DUF3533 domain-containing protein</fullName>
    </recommendedName>
</protein>
<sequence length="461" mass="51392">MAAPCAIDPQSGSIRPAAVPVKARPDLCAAPPEDSTMLREHCERQRKLYPLFSPELQPLRAGFAKSLRETWIIFTVVFWVGISFMYGAGYDTFRHIKTANYIFCNFDNSPEASALSSMIIEAFESPTVPRLQDATGTGRCRTTYTVDDAVWRGDAWGAVYVHEGFGRKLRSALLDGAEYDPTEAATLGTQESRHYLKVSTVNRVSELALAAVEGPFAQLTLGTMLTGEGVNATEAIDRANPQAIVLPFSFKVKNIAPLHFDTSMYIMSITLSLCMVAGSFIPSNMWKTIEEVFYKRLKVKQLVLLRLIVNTGWAAFICIQAAGILCAFRGPSWSPGAREFFGLFGIFLLNTMSFTFFIDCLQNWLHPRFLLATYFMVLAVNISAAVFGRELNNSFFDIVYATPFSNTGITARYLLTNGSFNRLDFSITINVLWMVIWWFISTFLIARKARLVKSGALTMAN</sequence>
<dbReference type="OrthoDB" id="2140105at2759"/>
<name>A0A9W7Y9K2_9FUNG</name>
<keyword evidence="4" id="KW-1185">Reference proteome</keyword>
<feature type="domain" description="DUF3533" evidence="2">
    <location>
        <begin position="72"/>
        <end position="438"/>
    </location>
</feature>